<gene>
    <name evidence="2" type="ORF">GGR25_001076</name>
</gene>
<name>A0A840ALY3_9HYPH</name>
<accession>A0A840ALY3</accession>
<keyword evidence="1" id="KW-1133">Transmembrane helix</keyword>
<protein>
    <submittedName>
        <fullName evidence="2">General secretion pathway protein H</fullName>
    </submittedName>
</protein>
<evidence type="ECO:0000313" key="3">
    <source>
        <dbReference type="Proteomes" id="UP000553963"/>
    </source>
</evidence>
<dbReference type="AlphaFoldDB" id="A0A840ALY3"/>
<dbReference type="InterPro" id="IPR012902">
    <property type="entry name" value="N_methyl_site"/>
</dbReference>
<organism evidence="2 3">
    <name type="scientific">Kaistia hirudinis</name>
    <dbReference type="NCBI Taxonomy" id="1293440"/>
    <lineage>
        <taxon>Bacteria</taxon>
        <taxon>Pseudomonadati</taxon>
        <taxon>Pseudomonadota</taxon>
        <taxon>Alphaproteobacteria</taxon>
        <taxon>Hyphomicrobiales</taxon>
        <taxon>Kaistiaceae</taxon>
        <taxon>Kaistia</taxon>
    </lineage>
</organism>
<evidence type="ECO:0000256" key="1">
    <source>
        <dbReference type="SAM" id="Phobius"/>
    </source>
</evidence>
<evidence type="ECO:0000313" key="2">
    <source>
        <dbReference type="EMBL" id="MBB3930037.1"/>
    </source>
</evidence>
<dbReference type="NCBIfam" id="TIGR02532">
    <property type="entry name" value="IV_pilin_GFxxxE"/>
    <property type="match status" value="1"/>
</dbReference>
<dbReference type="PROSITE" id="PS00409">
    <property type="entry name" value="PROKAR_NTER_METHYL"/>
    <property type="match status" value="1"/>
</dbReference>
<reference evidence="2 3" key="1">
    <citation type="submission" date="2020-08" db="EMBL/GenBank/DDBJ databases">
        <title>Genomic Encyclopedia of Type Strains, Phase IV (KMG-IV): sequencing the most valuable type-strain genomes for metagenomic binning, comparative biology and taxonomic classification.</title>
        <authorList>
            <person name="Goeker M."/>
        </authorList>
    </citation>
    <scope>NUCLEOTIDE SEQUENCE [LARGE SCALE GENOMIC DNA]</scope>
    <source>
        <strain evidence="2 3">DSM 25966</strain>
    </source>
</reference>
<dbReference type="SUPFAM" id="SSF54523">
    <property type="entry name" value="Pili subunits"/>
    <property type="match status" value="1"/>
</dbReference>
<comment type="caution">
    <text evidence="2">The sequence shown here is derived from an EMBL/GenBank/DDBJ whole genome shotgun (WGS) entry which is preliminary data.</text>
</comment>
<dbReference type="Pfam" id="PF07963">
    <property type="entry name" value="N_methyl"/>
    <property type="match status" value="1"/>
</dbReference>
<proteinExistence type="predicted"/>
<keyword evidence="1" id="KW-0472">Membrane</keyword>
<keyword evidence="1" id="KW-0812">Transmembrane</keyword>
<feature type="transmembrane region" description="Helical" evidence="1">
    <location>
        <begin position="25"/>
        <end position="47"/>
    </location>
</feature>
<dbReference type="InterPro" id="IPR045584">
    <property type="entry name" value="Pilin-like"/>
</dbReference>
<dbReference type="Proteomes" id="UP000553963">
    <property type="component" value="Unassembled WGS sequence"/>
</dbReference>
<keyword evidence="3" id="KW-1185">Reference proteome</keyword>
<sequence length="160" mass="16743">MQLLPRFEPSTACASDSGYTLLEMLVALVIAGLASAAIGNAITGTFARNSQQTTLARLDRMMAQARTTATRERRVVSIMLAENSRTLAVPELALSYDLPSDVAVTFTGVEAGGPGSSMTALYFLADGSTTGARIAVTARGTTIDRTIGWVSGRVDDRGAP</sequence>
<dbReference type="EMBL" id="JACIDS010000002">
    <property type="protein sequence ID" value="MBB3930037.1"/>
    <property type="molecule type" value="Genomic_DNA"/>
</dbReference>
<dbReference type="RefSeq" id="WP_183397734.1">
    <property type="nucleotide sequence ID" value="NZ_JACIDS010000002.1"/>
</dbReference>